<accession>A0AAV3ZFL4</accession>
<gene>
    <name evidence="1" type="ORF">PoB_001992100</name>
</gene>
<dbReference type="EMBL" id="BLXT01002349">
    <property type="protein sequence ID" value="GFN93415.1"/>
    <property type="molecule type" value="Genomic_DNA"/>
</dbReference>
<proteinExistence type="predicted"/>
<organism evidence="1 2">
    <name type="scientific">Plakobranchus ocellatus</name>
    <dbReference type="NCBI Taxonomy" id="259542"/>
    <lineage>
        <taxon>Eukaryota</taxon>
        <taxon>Metazoa</taxon>
        <taxon>Spiralia</taxon>
        <taxon>Lophotrochozoa</taxon>
        <taxon>Mollusca</taxon>
        <taxon>Gastropoda</taxon>
        <taxon>Heterobranchia</taxon>
        <taxon>Euthyneura</taxon>
        <taxon>Panpulmonata</taxon>
        <taxon>Sacoglossa</taxon>
        <taxon>Placobranchoidea</taxon>
        <taxon>Plakobranchidae</taxon>
        <taxon>Plakobranchus</taxon>
    </lineage>
</organism>
<evidence type="ECO:0000313" key="2">
    <source>
        <dbReference type="Proteomes" id="UP000735302"/>
    </source>
</evidence>
<comment type="caution">
    <text evidence="1">The sequence shown here is derived from an EMBL/GenBank/DDBJ whole genome shotgun (WGS) entry which is preliminary data.</text>
</comment>
<reference evidence="1 2" key="1">
    <citation type="journal article" date="2021" name="Elife">
        <title>Chloroplast acquisition without the gene transfer in kleptoplastic sea slugs, Plakobranchus ocellatus.</title>
        <authorList>
            <person name="Maeda T."/>
            <person name="Takahashi S."/>
            <person name="Yoshida T."/>
            <person name="Shimamura S."/>
            <person name="Takaki Y."/>
            <person name="Nagai Y."/>
            <person name="Toyoda A."/>
            <person name="Suzuki Y."/>
            <person name="Arimoto A."/>
            <person name="Ishii H."/>
            <person name="Satoh N."/>
            <person name="Nishiyama T."/>
            <person name="Hasebe M."/>
            <person name="Maruyama T."/>
            <person name="Minagawa J."/>
            <person name="Obokata J."/>
            <person name="Shigenobu S."/>
        </authorList>
    </citation>
    <scope>NUCLEOTIDE SEQUENCE [LARGE SCALE GENOMIC DNA]</scope>
</reference>
<sequence>MSTNNQPSCFKCKIFCHIAHDCTFSSPAAKKADAGVIGWCRKKCATRDSAASADPTLKVTDNLQSEIKDDMIRLTSGKAVSVGTNFATLGDPMKAKNLPVLILRAD</sequence>
<dbReference type="AlphaFoldDB" id="A0AAV3ZFL4"/>
<keyword evidence="2" id="KW-1185">Reference proteome</keyword>
<protein>
    <submittedName>
        <fullName evidence="1">Uncharacterized protein</fullName>
    </submittedName>
</protein>
<dbReference type="Proteomes" id="UP000735302">
    <property type="component" value="Unassembled WGS sequence"/>
</dbReference>
<name>A0AAV3ZFL4_9GAST</name>
<evidence type="ECO:0000313" key="1">
    <source>
        <dbReference type="EMBL" id="GFN93415.1"/>
    </source>
</evidence>